<evidence type="ECO:0000313" key="3">
    <source>
        <dbReference type="EMBL" id="KIW65143.1"/>
    </source>
</evidence>
<protein>
    <recommendedName>
        <fullName evidence="2">Nephrocystin 3-like N-terminal domain-containing protein</fullName>
    </recommendedName>
</protein>
<feature type="domain" description="Nephrocystin 3-like N-terminal" evidence="2">
    <location>
        <begin position="8"/>
        <end position="68"/>
    </location>
</feature>
<accession>A0A0D2FAW4</accession>
<evidence type="ECO:0000256" key="1">
    <source>
        <dbReference type="ARBA" id="ARBA00022737"/>
    </source>
</evidence>
<dbReference type="Pfam" id="PF24883">
    <property type="entry name" value="NPHP3_N"/>
    <property type="match status" value="1"/>
</dbReference>
<evidence type="ECO:0000259" key="2">
    <source>
        <dbReference type="Pfam" id="PF24883"/>
    </source>
</evidence>
<dbReference type="STRING" id="5601.A0A0D2FAW4"/>
<keyword evidence="4" id="KW-1185">Reference proteome</keyword>
<evidence type="ECO:0000313" key="4">
    <source>
        <dbReference type="Proteomes" id="UP000054266"/>
    </source>
</evidence>
<name>A0A0D2FAW4_9EURO</name>
<proteinExistence type="predicted"/>
<dbReference type="Proteomes" id="UP000054266">
    <property type="component" value="Unassembled WGS sequence"/>
</dbReference>
<dbReference type="AlphaFoldDB" id="A0A0D2FAW4"/>
<organism evidence="3 4">
    <name type="scientific">Phialophora macrospora</name>
    <dbReference type="NCBI Taxonomy" id="1851006"/>
    <lineage>
        <taxon>Eukaryota</taxon>
        <taxon>Fungi</taxon>
        <taxon>Dikarya</taxon>
        <taxon>Ascomycota</taxon>
        <taxon>Pezizomycotina</taxon>
        <taxon>Eurotiomycetes</taxon>
        <taxon>Chaetothyriomycetidae</taxon>
        <taxon>Chaetothyriales</taxon>
        <taxon>Herpotrichiellaceae</taxon>
        <taxon>Phialophora</taxon>
    </lineage>
</organism>
<gene>
    <name evidence="3" type="ORF">PV04_07425</name>
</gene>
<dbReference type="InterPro" id="IPR056884">
    <property type="entry name" value="NPHP3-like_N"/>
</dbReference>
<reference evidence="3 4" key="1">
    <citation type="submission" date="2015-01" db="EMBL/GenBank/DDBJ databases">
        <title>The Genome Sequence of Capronia semiimmersa CBS27337.</title>
        <authorList>
            <consortium name="The Broad Institute Genomics Platform"/>
            <person name="Cuomo C."/>
            <person name="de Hoog S."/>
            <person name="Gorbushina A."/>
            <person name="Stielow B."/>
            <person name="Teixiera M."/>
            <person name="Abouelleil A."/>
            <person name="Chapman S.B."/>
            <person name="Priest M."/>
            <person name="Young S.K."/>
            <person name="Wortman J."/>
            <person name="Nusbaum C."/>
            <person name="Birren B."/>
        </authorList>
    </citation>
    <scope>NUCLEOTIDE SEQUENCE [LARGE SCALE GENOMIC DNA]</scope>
    <source>
        <strain evidence="3 4">CBS 27337</strain>
    </source>
</reference>
<keyword evidence="1" id="KW-0677">Repeat</keyword>
<dbReference type="EMBL" id="KN846960">
    <property type="protein sequence ID" value="KIW65143.1"/>
    <property type="molecule type" value="Genomic_DNA"/>
</dbReference>
<dbReference type="HOGENOM" id="CLU_1510403_0_0_1"/>
<sequence length="178" mass="20782">MKHALKHCENLRSSSHFVLFSFFFHGRGSPIQKTPIGLFRSVLHQILDQVPELLEAFTKIFEEKQEKIGPYGENWEWRESELKHHFRASIVQAAALARIRLGLEIVMEDENRRDIESYVQCELRHYIPDETAVVSLKNVVCNRDSGIFQWFTLIKVSVVEMYLAGTRLTKIDFVPIHN</sequence>